<feature type="transmembrane region" description="Helical" evidence="6">
    <location>
        <begin position="20"/>
        <end position="46"/>
    </location>
</feature>
<dbReference type="PIRSF" id="PIRSF035875">
    <property type="entry name" value="RNase_BN"/>
    <property type="match status" value="1"/>
</dbReference>
<keyword evidence="5 6" id="KW-0472">Membrane</keyword>
<evidence type="ECO:0000256" key="1">
    <source>
        <dbReference type="ARBA" id="ARBA00004651"/>
    </source>
</evidence>
<sequence>MLDRLKRAFAAAGEDNIPILAAGVAYYAFLAMVPLLGAIVLSYGLFADPAMVAEHIAGLAQELPQSAAELIGGQLESMVETSGTAKGFGLAVALAVALFGARNGAGSLVTAISLAFNDREQRGFLRGNALALAITLGAIIGMGVVIGVLAVTASLTAMLPSLSGAGQFLAKAVAYVLLAVMGALGAAWLYRRVPNSVSPRFREVLPGAIFASVGLVVLTLAFGFYVSNFGSYNATYGSLGAVIVLLTWLWLSAYVLLLGAEIAAVSVKSRDHD</sequence>
<feature type="transmembrane region" description="Helical" evidence="6">
    <location>
        <begin position="88"/>
        <end position="117"/>
    </location>
</feature>
<evidence type="ECO:0000256" key="3">
    <source>
        <dbReference type="ARBA" id="ARBA00022692"/>
    </source>
</evidence>
<gene>
    <name evidence="7" type="ORF">D2V07_07550</name>
</gene>
<evidence type="ECO:0000256" key="2">
    <source>
        <dbReference type="ARBA" id="ARBA00022475"/>
    </source>
</evidence>
<evidence type="ECO:0000256" key="5">
    <source>
        <dbReference type="ARBA" id="ARBA00023136"/>
    </source>
</evidence>
<organism evidence="7 8">
    <name type="scientific">Aurantiacibacter zhengii</name>
    <dbReference type="NCBI Taxonomy" id="2307003"/>
    <lineage>
        <taxon>Bacteria</taxon>
        <taxon>Pseudomonadati</taxon>
        <taxon>Pseudomonadota</taxon>
        <taxon>Alphaproteobacteria</taxon>
        <taxon>Sphingomonadales</taxon>
        <taxon>Erythrobacteraceae</taxon>
        <taxon>Aurantiacibacter</taxon>
    </lineage>
</organism>
<feature type="transmembrane region" description="Helical" evidence="6">
    <location>
        <begin position="203"/>
        <end position="226"/>
    </location>
</feature>
<keyword evidence="4 6" id="KW-1133">Transmembrane helix</keyword>
<dbReference type="PANTHER" id="PTHR30213:SF0">
    <property type="entry name" value="UPF0761 MEMBRANE PROTEIN YIHY"/>
    <property type="match status" value="1"/>
</dbReference>
<evidence type="ECO:0000256" key="4">
    <source>
        <dbReference type="ARBA" id="ARBA00022989"/>
    </source>
</evidence>
<comment type="caution">
    <text evidence="7">The sequence shown here is derived from an EMBL/GenBank/DDBJ whole genome shotgun (WGS) entry which is preliminary data.</text>
</comment>
<dbReference type="PANTHER" id="PTHR30213">
    <property type="entry name" value="INNER MEMBRANE PROTEIN YHJD"/>
    <property type="match status" value="1"/>
</dbReference>
<keyword evidence="2" id="KW-1003">Cell membrane</keyword>
<feature type="transmembrane region" description="Helical" evidence="6">
    <location>
        <begin position="172"/>
        <end position="191"/>
    </location>
</feature>
<proteinExistence type="predicted"/>
<reference evidence="7 8" key="1">
    <citation type="submission" date="2018-08" db="EMBL/GenBank/DDBJ databases">
        <title>Erythrobacter zhengii sp.nov., a bacterium isolated from deep-sea sediment.</title>
        <authorList>
            <person name="Fang C."/>
            <person name="Wu Y.-H."/>
            <person name="Sun C."/>
            <person name="Wang H."/>
            <person name="Cheng H."/>
            <person name="Meng F.-X."/>
            <person name="Wang C.-S."/>
            <person name="Xu X.-W."/>
        </authorList>
    </citation>
    <scope>NUCLEOTIDE SEQUENCE [LARGE SCALE GENOMIC DNA]</scope>
    <source>
        <strain evidence="7 8">V18</strain>
    </source>
</reference>
<dbReference type="GO" id="GO:0005886">
    <property type="term" value="C:plasma membrane"/>
    <property type="evidence" value="ECO:0007669"/>
    <property type="project" value="UniProtKB-SubCell"/>
</dbReference>
<keyword evidence="8" id="KW-1185">Reference proteome</keyword>
<feature type="transmembrane region" description="Helical" evidence="6">
    <location>
        <begin position="238"/>
        <end position="260"/>
    </location>
</feature>
<evidence type="ECO:0000313" key="8">
    <source>
        <dbReference type="Proteomes" id="UP000286576"/>
    </source>
</evidence>
<keyword evidence="3 6" id="KW-0812">Transmembrane</keyword>
<dbReference type="EMBL" id="QXFL01000003">
    <property type="protein sequence ID" value="RIV86901.1"/>
    <property type="molecule type" value="Genomic_DNA"/>
</dbReference>
<evidence type="ECO:0000256" key="6">
    <source>
        <dbReference type="SAM" id="Phobius"/>
    </source>
</evidence>
<dbReference type="NCBIfam" id="TIGR00765">
    <property type="entry name" value="yihY_not_rbn"/>
    <property type="match status" value="1"/>
</dbReference>
<accession>A0A418NU20</accession>
<name>A0A418NU20_9SPHN</name>
<dbReference type="Proteomes" id="UP000286576">
    <property type="component" value="Unassembled WGS sequence"/>
</dbReference>
<dbReference type="InterPro" id="IPR017039">
    <property type="entry name" value="Virul_fac_BrkB"/>
</dbReference>
<comment type="subcellular location">
    <subcellularLocation>
        <location evidence="1">Cell membrane</location>
        <topology evidence="1">Multi-pass membrane protein</topology>
    </subcellularLocation>
</comment>
<dbReference type="Pfam" id="PF03631">
    <property type="entry name" value="Virul_fac_BrkB"/>
    <property type="match status" value="1"/>
</dbReference>
<dbReference type="OrthoDB" id="9781030at2"/>
<feature type="transmembrane region" description="Helical" evidence="6">
    <location>
        <begin position="129"/>
        <end position="152"/>
    </location>
</feature>
<evidence type="ECO:0000313" key="7">
    <source>
        <dbReference type="EMBL" id="RIV86901.1"/>
    </source>
</evidence>
<protein>
    <submittedName>
        <fullName evidence="7">YihY/virulence factor BrkB family protein</fullName>
    </submittedName>
</protein>
<dbReference type="AlphaFoldDB" id="A0A418NU20"/>